<reference evidence="7 8" key="1">
    <citation type="submission" date="2019-12" db="EMBL/GenBank/DDBJ databases">
        <title>Genomic-based taxomic classification of the family Erythrobacteraceae.</title>
        <authorList>
            <person name="Xu L."/>
        </authorList>
    </citation>
    <scope>NUCLEOTIDE SEQUENCE [LARGE SCALE GENOMIC DNA]</scope>
    <source>
        <strain evidence="7 8">JCM 17802</strain>
    </source>
</reference>
<keyword evidence="3 6" id="KW-0812">Transmembrane</keyword>
<keyword evidence="8" id="KW-1185">Reference proteome</keyword>
<feature type="transmembrane region" description="Helical" evidence="6">
    <location>
        <begin position="351"/>
        <end position="373"/>
    </location>
</feature>
<dbReference type="EMBL" id="WTYS01000001">
    <property type="protein sequence ID" value="MXO57501.1"/>
    <property type="molecule type" value="Genomic_DNA"/>
</dbReference>
<dbReference type="OrthoDB" id="5240734at2"/>
<keyword evidence="4 6" id="KW-1133">Transmembrane helix</keyword>
<evidence type="ECO:0000256" key="1">
    <source>
        <dbReference type="ARBA" id="ARBA00004651"/>
    </source>
</evidence>
<dbReference type="Proteomes" id="UP000468943">
    <property type="component" value="Unassembled WGS sequence"/>
</dbReference>
<feature type="transmembrane region" description="Helical" evidence="6">
    <location>
        <begin position="274"/>
        <end position="293"/>
    </location>
</feature>
<accession>A0A6I4SNK3</accession>
<protein>
    <submittedName>
        <fullName evidence="7">Oligosaccharide flippase family protein</fullName>
    </submittedName>
</protein>
<dbReference type="InterPro" id="IPR002797">
    <property type="entry name" value="Polysacc_synth"/>
</dbReference>
<gene>
    <name evidence="7" type="ORF">GRI36_11495</name>
</gene>
<dbReference type="RefSeq" id="WP_160598573.1">
    <property type="nucleotide sequence ID" value="NZ_WTYS01000001.1"/>
</dbReference>
<organism evidence="7 8">
    <name type="scientific">Pontixanthobacter gangjinensis</name>
    <dbReference type="NCBI Taxonomy" id="1028742"/>
    <lineage>
        <taxon>Bacteria</taxon>
        <taxon>Pseudomonadati</taxon>
        <taxon>Pseudomonadota</taxon>
        <taxon>Alphaproteobacteria</taxon>
        <taxon>Sphingomonadales</taxon>
        <taxon>Erythrobacteraceae</taxon>
        <taxon>Pontixanthobacter</taxon>
    </lineage>
</organism>
<name>A0A6I4SNK3_9SPHN</name>
<dbReference type="Pfam" id="PF01943">
    <property type="entry name" value="Polysacc_synt"/>
    <property type="match status" value="1"/>
</dbReference>
<evidence type="ECO:0000256" key="3">
    <source>
        <dbReference type="ARBA" id="ARBA00022692"/>
    </source>
</evidence>
<evidence type="ECO:0000256" key="2">
    <source>
        <dbReference type="ARBA" id="ARBA00022475"/>
    </source>
</evidence>
<feature type="transmembrane region" description="Helical" evidence="6">
    <location>
        <begin position="174"/>
        <end position="191"/>
    </location>
</feature>
<comment type="subcellular location">
    <subcellularLocation>
        <location evidence="1">Cell membrane</location>
        <topology evidence="1">Multi-pass membrane protein</topology>
    </subcellularLocation>
</comment>
<dbReference type="InterPro" id="IPR050833">
    <property type="entry name" value="Poly_Biosynth_Transport"/>
</dbReference>
<keyword evidence="2" id="KW-1003">Cell membrane</keyword>
<feature type="transmembrane region" description="Helical" evidence="6">
    <location>
        <begin position="135"/>
        <end position="154"/>
    </location>
</feature>
<keyword evidence="5 6" id="KW-0472">Membrane</keyword>
<evidence type="ECO:0000256" key="5">
    <source>
        <dbReference type="ARBA" id="ARBA00023136"/>
    </source>
</evidence>
<feature type="transmembrane region" description="Helical" evidence="6">
    <location>
        <begin position="20"/>
        <end position="45"/>
    </location>
</feature>
<evidence type="ECO:0000256" key="4">
    <source>
        <dbReference type="ARBA" id="ARBA00022989"/>
    </source>
</evidence>
<comment type="caution">
    <text evidence="7">The sequence shown here is derived from an EMBL/GenBank/DDBJ whole genome shotgun (WGS) entry which is preliminary data.</text>
</comment>
<feature type="transmembrane region" description="Helical" evidence="6">
    <location>
        <begin position="57"/>
        <end position="81"/>
    </location>
</feature>
<evidence type="ECO:0000313" key="7">
    <source>
        <dbReference type="EMBL" id="MXO57501.1"/>
    </source>
</evidence>
<evidence type="ECO:0000256" key="6">
    <source>
        <dbReference type="SAM" id="Phobius"/>
    </source>
</evidence>
<feature type="transmembrane region" description="Helical" evidence="6">
    <location>
        <begin position="239"/>
        <end position="262"/>
    </location>
</feature>
<feature type="transmembrane region" description="Helical" evidence="6">
    <location>
        <begin position="314"/>
        <end position="339"/>
    </location>
</feature>
<evidence type="ECO:0000313" key="8">
    <source>
        <dbReference type="Proteomes" id="UP000468943"/>
    </source>
</evidence>
<dbReference type="PANTHER" id="PTHR30250">
    <property type="entry name" value="PST FAMILY PREDICTED COLANIC ACID TRANSPORTER"/>
    <property type="match status" value="1"/>
</dbReference>
<feature type="transmembrane region" description="Helical" evidence="6">
    <location>
        <begin position="380"/>
        <end position="400"/>
    </location>
</feature>
<dbReference type="AlphaFoldDB" id="A0A6I4SNK3"/>
<dbReference type="PANTHER" id="PTHR30250:SF11">
    <property type="entry name" value="O-ANTIGEN TRANSPORTER-RELATED"/>
    <property type="match status" value="1"/>
</dbReference>
<dbReference type="GO" id="GO:0005886">
    <property type="term" value="C:plasma membrane"/>
    <property type="evidence" value="ECO:0007669"/>
    <property type="project" value="UniProtKB-SubCell"/>
</dbReference>
<feature type="transmembrane region" description="Helical" evidence="6">
    <location>
        <begin position="406"/>
        <end position="427"/>
    </location>
</feature>
<sequence length="444" mass="46614">MTGQGNSLLRRGVKLASGPIARASMTSVIIRVAGLALTFIAMALAARMLGANGYGQASFALSVAQICATLALLGYNSMAIREVARRLKAGQIESLRQFARKAIVAVLVSSAFLSVAIVALVAINSDAIADYQAALLPAAFSIPLLAAIQLFRGITQGFGQTSNAQWPGDIVRPAILAIAMLVLILTGQTLLPPTFLTIYTMTALVAVGIGGFIVSRIFRNLAPSRSPESVGCQRGRENLSFFGLALVTVLFAEFATLMLGLFATAKEAGIFQPIVRLTPLMTIPVQAAAMRFSPRVAELWEGGEQDRLRAVTRVFTITTSLLTIMVALGIAILGPWILAAFGPEFISAAPLIWIVAAGQIFNALCGPIGHLLTMTGHARAALHCQLLGLCAAVTTGLWLIPSIGTLGAAFAVTAGIVVWNSALLLVARKKLGFNPSIIGALINR</sequence>
<feature type="transmembrane region" description="Helical" evidence="6">
    <location>
        <begin position="102"/>
        <end position="123"/>
    </location>
</feature>
<feature type="transmembrane region" description="Helical" evidence="6">
    <location>
        <begin position="197"/>
        <end position="218"/>
    </location>
</feature>
<proteinExistence type="predicted"/>